<feature type="domain" description="Glycosyltransferase 2-like" evidence="6">
    <location>
        <begin position="342"/>
        <end position="531"/>
    </location>
</feature>
<keyword evidence="8" id="KW-1185">Reference proteome</keyword>
<dbReference type="GO" id="GO:0016757">
    <property type="term" value="F:glycosyltransferase activity"/>
    <property type="evidence" value="ECO:0007669"/>
    <property type="project" value="UniProtKB-KW"/>
</dbReference>
<evidence type="ECO:0000313" key="8">
    <source>
        <dbReference type="Proteomes" id="UP000183987"/>
    </source>
</evidence>
<evidence type="ECO:0000256" key="4">
    <source>
        <dbReference type="SAM" id="MobiDB-lite"/>
    </source>
</evidence>
<dbReference type="InterPro" id="IPR037257">
    <property type="entry name" value="T2SS_E_N_sf"/>
</dbReference>
<keyword evidence="5" id="KW-0812">Transmembrane</keyword>
<dbReference type="InterPro" id="IPR001173">
    <property type="entry name" value="Glyco_trans_2-like"/>
</dbReference>
<feature type="transmembrane region" description="Helical" evidence="5">
    <location>
        <begin position="505"/>
        <end position="528"/>
    </location>
</feature>
<dbReference type="STRING" id="366533.SAMN05444339_10551"/>
<evidence type="ECO:0000256" key="1">
    <source>
        <dbReference type="ARBA" id="ARBA00006739"/>
    </source>
</evidence>
<evidence type="ECO:0000256" key="2">
    <source>
        <dbReference type="ARBA" id="ARBA00022676"/>
    </source>
</evidence>
<keyword evidence="3 7" id="KW-0808">Transferase</keyword>
<dbReference type="Proteomes" id="UP000183987">
    <property type="component" value="Unassembled WGS sequence"/>
</dbReference>
<gene>
    <name evidence="7" type="ORF">SAMN05444339_10551</name>
</gene>
<dbReference type="Gene3D" id="3.90.550.10">
    <property type="entry name" value="Spore Coat Polysaccharide Biosynthesis Protein SpsA, Chain A"/>
    <property type="match status" value="1"/>
</dbReference>
<dbReference type="Pfam" id="PF13632">
    <property type="entry name" value="Glyco_trans_2_3"/>
    <property type="match status" value="1"/>
</dbReference>
<dbReference type="AlphaFoldDB" id="A0A1M5AQJ8"/>
<dbReference type="RefSeq" id="WP_084114355.1">
    <property type="nucleotide sequence ID" value="NZ_FQUE01000005.1"/>
</dbReference>
<dbReference type="SUPFAM" id="SSF53448">
    <property type="entry name" value="Nucleotide-diphospho-sugar transferases"/>
    <property type="match status" value="1"/>
</dbReference>
<accession>A0A1M5AQJ8</accession>
<keyword evidence="2" id="KW-0328">Glycosyltransferase</keyword>
<evidence type="ECO:0000313" key="7">
    <source>
        <dbReference type="EMBL" id="SHF32202.1"/>
    </source>
</evidence>
<feature type="transmembrane region" description="Helical" evidence="5">
    <location>
        <begin position="189"/>
        <end position="209"/>
    </location>
</feature>
<evidence type="ECO:0000259" key="6">
    <source>
        <dbReference type="Pfam" id="PF13632"/>
    </source>
</evidence>
<comment type="similarity">
    <text evidence="1">Belongs to the glycosyltransferase 2 family.</text>
</comment>
<feature type="region of interest" description="Disordered" evidence="4">
    <location>
        <begin position="1"/>
        <end position="21"/>
    </location>
</feature>
<evidence type="ECO:0000256" key="3">
    <source>
        <dbReference type="ARBA" id="ARBA00022679"/>
    </source>
</evidence>
<name>A0A1M5AQJ8_LOKAT</name>
<dbReference type="EMBL" id="FQUE01000005">
    <property type="protein sequence ID" value="SHF32202.1"/>
    <property type="molecule type" value="Genomic_DNA"/>
</dbReference>
<sequence>MTILAPCLPVADPDPPPSHPHRTVDPAVLLRRLVQDGCISPTQAQSAQDIASHEGLTPLGVLQTRFSLSQRSLAMVQNAALSARLIDPMVHAPDRALVQDYGAAQAMAGGVLPWRRMGDCTLVLSSDYIRFERHRTALESALGPVRMATSTPDQIAGVLARDFGPDLVRRAEQRPPATDSCRGWRAGRVLRRIILAAALLVAATVAAPATVITAFSALAVLLLVLTGGIKVAAALSGLRQNHVPPPDTAGTLPIITLLVPLYRERAIADHLLTRLEALDYPRERLDVCLVLEDNDDTTRDALGRTRLLTWMRSITVPEGTLRTKPRALNYALDFARGSIVGVYDAEDAPATDQLRIVARAFDRADPQVACLQGVLDYYNSGANWLTRCFTIEYASWFRVVLPGYARMGLVVPLGGTTLFFRRDILESLGGWDAHNVTEDADLGLRLARAGYRTEFIPTVTEEEANGRPWSWVKQRSRWLKGYGVTWCVHMRDPAALWRDLGAWRFFGVQVLFAGTLSQFLLAPLIWSFWLVPFGLHHPAMDVLPRPAFWAMVGLFIACELANFAIAALALRRADKAWLTPWALTLQVYFPLGAVACYKGLLELAWKPFYWHKTAHGLLLPPQQAPLVRALPPPSRHPVSDG</sequence>
<evidence type="ECO:0000256" key="5">
    <source>
        <dbReference type="SAM" id="Phobius"/>
    </source>
</evidence>
<keyword evidence="5" id="KW-1133">Transmembrane helix</keyword>
<organism evidence="7 8">
    <name type="scientific">Loktanella atrilutea</name>
    <dbReference type="NCBI Taxonomy" id="366533"/>
    <lineage>
        <taxon>Bacteria</taxon>
        <taxon>Pseudomonadati</taxon>
        <taxon>Pseudomonadota</taxon>
        <taxon>Alphaproteobacteria</taxon>
        <taxon>Rhodobacterales</taxon>
        <taxon>Roseobacteraceae</taxon>
        <taxon>Loktanella</taxon>
    </lineage>
</organism>
<dbReference type="SUPFAM" id="SSF160246">
    <property type="entry name" value="EspE N-terminal domain-like"/>
    <property type="match status" value="1"/>
</dbReference>
<dbReference type="PANTHER" id="PTHR43630:SF1">
    <property type="entry name" value="POLY-BETA-1,6-N-ACETYL-D-GLUCOSAMINE SYNTHASE"/>
    <property type="match status" value="1"/>
</dbReference>
<feature type="transmembrane region" description="Helical" evidence="5">
    <location>
        <begin position="548"/>
        <end position="570"/>
    </location>
</feature>
<reference evidence="8" key="1">
    <citation type="submission" date="2016-11" db="EMBL/GenBank/DDBJ databases">
        <authorList>
            <person name="Varghese N."/>
            <person name="Submissions S."/>
        </authorList>
    </citation>
    <scope>NUCLEOTIDE SEQUENCE [LARGE SCALE GENOMIC DNA]</scope>
    <source>
        <strain evidence="8">DSM 29326</strain>
    </source>
</reference>
<feature type="compositionally biased region" description="Low complexity" evidence="4">
    <location>
        <begin position="1"/>
        <end position="11"/>
    </location>
</feature>
<dbReference type="PANTHER" id="PTHR43630">
    <property type="entry name" value="POLY-BETA-1,6-N-ACETYL-D-GLUCOSAMINE SYNTHASE"/>
    <property type="match status" value="1"/>
</dbReference>
<protein>
    <submittedName>
        <fullName evidence="7">Glycosyltransferase, catalytic subunit of cellulose synthase and poly-beta-1,6-N-acetylglucosamine synthase</fullName>
    </submittedName>
</protein>
<proteinExistence type="inferred from homology"/>
<dbReference type="InterPro" id="IPR029044">
    <property type="entry name" value="Nucleotide-diphossugar_trans"/>
</dbReference>
<keyword evidence="5" id="KW-0472">Membrane</keyword>